<dbReference type="RefSeq" id="WP_227778785.1">
    <property type="nucleotide sequence ID" value="NZ_BAABKX010000030.1"/>
</dbReference>
<protein>
    <submittedName>
        <fullName evidence="3">TIGR02253 family HAD-type hydrolase</fullName>
    </submittedName>
</protein>
<dbReference type="EMBL" id="BAABKX010000030">
    <property type="protein sequence ID" value="GAA5064178.1"/>
    <property type="molecule type" value="Genomic_DNA"/>
</dbReference>
<dbReference type="InterPro" id="IPR023198">
    <property type="entry name" value="PGP-like_dom2"/>
</dbReference>
<dbReference type="Gene3D" id="1.10.150.240">
    <property type="entry name" value="Putative phosphatase, domain 2"/>
    <property type="match status" value="1"/>
</dbReference>
<dbReference type="Gene3D" id="3.40.50.1000">
    <property type="entry name" value="HAD superfamily/HAD-like"/>
    <property type="match status" value="1"/>
</dbReference>
<dbReference type="PANTHER" id="PTHR43316:SF3">
    <property type="entry name" value="HALOACID DEHALOGENASE, TYPE II (AFU_ORTHOLOGUE AFUA_2G07750)-RELATED"/>
    <property type="match status" value="1"/>
</dbReference>
<dbReference type="InterPro" id="IPR051540">
    <property type="entry name" value="S-2-haloacid_dehalogenase"/>
</dbReference>
<evidence type="ECO:0000313" key="4">
    <source>
        <dbReference type="Proteomes" id="UP001501729"/>
    </source>
</evidence>
<evidence type="ECO:0000256" key="1">
    <source>
        <dbReference type="ARBA" id="ARBA00007958"/>
    </source>
</evidence>
<dbReference type="NCBIfam" id="TIGR01549">
    <property type="entry name" value="HAD-SF-IA-v1"/>
    <property type="match status" value="1"/>
</dbReference>
<organism evidence="3 4">
    <name type="scientific">Haladaptatus pallidirubidus</name>
    <dbReference type="NCBI Taxonomy" id="1008152"/>
    <lineage>
        <taxon>Archaea</taxon>
        <taxon>Methanobacteriati</taxon>
        <taxon>Methanobacteriota</taxon>
        <taxon>Stenosarchaea group</taxon>
        <taxon>Halobacteria</taxon>
        <taxon>Halobacteriales</taxon>
        <taxon>Haladaptataceae</taxon>
        <taxon>Haladaptatus</taxon>
    </lineage>
</organism>
<gene>
    <name evidence="3" type="ORF">GCM10025751_53390</name>
</gene>
<dbReference type="Proteomes" id="UP001501729">
    <property type="component" value="Unassembled WGS sequence"/>
</dbReference>
<comment type="caution">
    <text evidence="3">The sequence shown here is derived from an EMBL/GenBank/DDBJ whole genome shotgun (WGS) entry which is preliminary data.</text>
</comment>
<keyword evidence="4" id="KW-1185">Reference proteome</keyword>
<dbReference type="SFLD" id="SFLDS00003">
    <property type="entry name" value="Haloacid_Dehalogenase"/>
    <property type="match status" value="1"/>
</dbReference>
<dbReference type="PANTHER" id="PTHR43316">
    <property type="entry name" value="HYDROLASE, HALOACID DELAHOGENASE-RELATED"/>
    <property type="match status" value="1"/>
</dbReference>
<comment type="similarity">
    <text evidence="1">Belongs to the HAD-like hydrolase superfamily.</text>
</comment>
<evidence type="ECO:0000313" key="3">
    <source>
        <dbReference type="EMBL" id="GAA5064178.1"/>
    </source>
</evidence>
<dbReference type="GO" id="GO:0016787">
    <property type="term" value="F:hydrolase activity"/>
    <property type="evidence" value="ECO:0007669"/>
    <property type="project" value="UniProtKB-KW"/>
</dbReference>
<keyword evidence="2 3" id="KW-0378">Hydrolase</keyword>
<dbReference type="GeneID" id="68617543"/>
<dbReference type="AlphaFoldDB" id="A0AAV3UR10"/>
<dbReference type="InterPro" id="IPR036412">
    <property type="entry name" value="HAD-like_sf"/>
</dbReference>
<accession>A0AAV3UR10</accession>
<name>A0AAV3UR10_9EURY</name>
<evidence type="ECO:0000256" key="2">
    <source>
        <dbReference type="ARBA" id="ARBA00022801"/>
    </source>
</evidence>
<dbReference type="SFLD" id="SFLDG01129">
    <property type="entry name" value="C1.5:_HAD__Beta-PGM__Phosphata"/>
    <property type="match status" value="1"/>
</dbReference>
<dbReference type="SUPFAM" id="SSF56784">
    <property type="entry name" value="HAD-like"/>
    <property type="match status" value="1"/>
</dbReference>
<proteinExistence type="inferred from homology"/>
<reference evidence="3 4" key="1">
    <citation type="journal article" date="2019" name="Int. J. Syst. Evol. Microbiol.">
        <title>The Global Catalogue of Microorganisms (GCM) 10K type strain sequencing project: providing services to taxonomists for standard genome sequencing and annotation.</title>
        <authorList>
            <consortium name="The Broad Institute Genomics Platform"/>
            <consortium name="The Broad Institute Genome Sequencing Center for Infectious Disease"/>
            <person name="Wu L."/>
            <person name="Ma J."/>
        </authorList>
    </citation>
    <scope>NUCLEOTIDE SEQUENCE [LARGE SCALE GENOMIC DNA]</scope>
    <source>
        <strain evidence="3 4">JCM 17504</strain>
    </source>
</reference>
<dbReference type="InterPro" id="IPR006439">
    <property type="entry name" value="HAD-SF_hydro_IA"/>
</dbReference>
<sequence length="232" mass="25942">MTNDVSECEAVFWDIGGVLLDVKSARKSHWQFVEALADEYDLLLPVEDAIETWRAVVGQHFRERNGTEFRSSRAAYEKAVDEVTAESIPTDSWVPLFERIQRETLQPNVGAVETVKYLDEIDLHVGVVSDIDDKEAKLILDSFGVMQSFDSVTTSESVGWTKPNPRMFEAALRKASVRPSNAVMIGDRYEHDMVGATEVGMCTVAYGADDGAAVDYHVEDLQTVIDLVEEKY</sequence>
<dbReference type="Pfam" id="PF00702">
    <property type="entry name" value="Hydrolase"/>
    <property type="match status" value="1"/>
</dbReference>
<dbReference type="InterPro" id="IPR023214">
    <property type="entry name" value="HAD_sf"/>
</dbReference>